<dbReference type="AlphaFoldDB" id="A0A1B0BI38"/>
<dbReference type="EMBL" id="JXJN01014762">
    <property type="status" value="NOT_ANNOTATED_CDS"/>
    <property type="molecule type" value="Genomic_DNA"/>
</dbReference>
<reference evidence="2" key="2">
    <citation type="submission" date="2020-05" db="UniProtKB">
        <authorList>
            <consortium name="EnsemblMetazoa"/>
        </authorList>
    </citation>
    <scope>IDENTIFICATION</scope>
    <source>
        <strain evidence="2">IAEA</strain>
    </source>
</reference>
<dbReference type="VEuPathDB" id="VectorBase:GPPI030869"/>
<evidence type="ECO:0000256" key="1">
    <source>
        <dbReference type="SAM" id="Phobius"/>
    </source>
</evidence>
<keyword evidence="1" id="KW-0812">Transmembrane</keyword>
<keyword evidence="1" id="KW-1133">Transmembrane helix</keyword>
<keyword evidence="3" id="KW-1185">Reference proteome</keyword>
<proteinExistence type="predicted"/>
<feature type="transmembrane region" description="Helical" evidence="1">
    <location>
        <begin position="12"/>
        <end position="35"/>
    </location>
</feature>
<protein>
    <submittedName>
        <fullName evidence="2">Uncharacterized protein</fullName>
    </submittedName>
</protein>
<evidence type="ECO:0000313" key="2">
    <source>
        <dbReference type="EnsemblMetazoa" id="GPPI030869-PA"/>
    </source>
</evidence>
<evidence type="ECO:0000313" key="3">
    <source>
        <dbReference type="Proteomes" id="UP000092460"/>
    </source>
</evidence>
<keyword evidence="1" id="KW-0472">Membrane</keyword>
<dbReference type="EnsemblMetazoa" id="GPPI030869-RA">
    <property type="protein sequence ID" value="GPPI030869-PA"/>
    <property type="gene ID" value="GPPI030869"/>
</dbReference>
<name>A0A1B0BI38_9MUSC</name>
<organism evidence="2 3">
    <name type="scientific">Glossina palpalis gambiensis</name>
    <dbReference type="NCBI Taxonomy" id="67801"/>
    <lineage>
        <taxon>Eukaryota</taxon>
        <taxon>Metazoa</taxon>
        <taxon>Ecdysozoa</taxon>
        <taxon>Arthropoda</taxon>
        <taxon>Hexapoda</taxon>
        <taxon>Insecta</taxon>
        <taxon>Pterygota</taxon>
        <taxon>Neoptera</taxon>
        <taxon>Endopterygota</taxon>
        <taxon>Diptera</taxon>
        <taxon>Brachycera</taxon>
        <taxon>Muscomorpha</taxon>
        <taxon>Hippoboscoidea</taxon>
        <taxon>Glossinidae</taxon>
        <taxon>Glossina</taxon>
    </lineage>
</organism>
<dbReference type="PROSITE" id="PS51257">
    <property type="entry name" value="PROKAR_LIPOPROTEIN"/>
    <property type="match status" value="1"/>
</dbReference>
<sequence length="88" mass="10317">MMMTKKKKGTYGSLLYIGSGNYATLAMVLSIMACTQSRRRRRRRRRTLSFTVANTNMGKMAVLWQITDMRRTRESNDFNFCNYRIMGT</sequence>
<reference evidence="3" key="1">
    <citation type="submission" date="2015-01" db="EMBL/GenBank/DDBJ databases">
        <authorList>
            <person name="Aksoy S."/>
            <person name="Warren W."/>
            <person name="Wilson R.K."/>
        </authorList>
    </citation>
    <scope>NUCLEOTIDE SEQUENCE [LARGE SCALE GENOMIC DNA]</scope>
    <source>
        <strain evidence="3">IAEA</strain>
    </source>
</reference>
<dbReference type="Proteomes" id="UP000092460">
    <property type="component" value="Unassembled WGS sequence"/>
</dbReference>
<accession>A0A1B0BI38</accession>